<dbReference type="AlphaFoldDB" id="A0A0A0D227"/>
<feature type="region of interest" description="Disordered" evidence="2">
    <location>
        <begin position="225"/>
        <end position="257"/>
    </location>
</feature>
<keyword evidence="1" id="KW-0175">Coiled coil</keyword>
<evidence type="ECO:0000256" key="1">
    <source>
        <dbReference type="SAM" id="Coils"/>
    </source>
</evidence>
<proteinExistence type="predicted"/>
<dbReference type="RefSeq" id="WP_034844451.1">
    <property type="nucleotide sequence ID" value="NZ_JANX01000383.1"/>
</dbReference>
<accession>A0A0A0D227</accession>
<feature type="compositionally biased region" description="Basic and acidic residues" evidence="2">
    <location>
        <begin position="230"/>
        <end position="248"/>
    </location>
</feature>
<dbReference type="Proteomes" id="UP000029995">
    <property type="component" value="Unassembled WGS sequence"/>
</dbReference>
<evidence type="ECO:0000313" key="3">
    <source>
        <dbReference type="EMBL" id="KGM32065.1"/>
    </source>
</evidence>
<sequence length="257" mass="28519">MEKAQTVPTSQPAAPGLDPERAERAARMLDRFAEMAMEQAEAMHQAVLAAAQAGDAGAAKEFGLAFDRIGRGLRRALALQIHLAQKVREAADRTAAEAKAQLELKERRRRQVARVVTSSIATDPSFDEGEKLLAATETWGRLLEKADIDAALALADHPIEEIILRLCRDMDVQPEFILMADPDAKAQAPAKDDSATDENGLIFWPRTGRDYARYSRQQSIMGGPFTWFDNDTRTRHDRLPWEPETKPEPDDDDADDG</sequence>
<feature type="compositionally biased region" description="Polar residues" evidence="2">
    <location>
        <begin position="1"/>
        <end position="12"/>
    </location>
</feature>
<name>A0A0A0D227_9PROT</name>
<comment type="caution">
    <text evidence="3">The sequence shown here is derived from an EMBL/GenBank/DDBJ whole genome shotgun (WGS) entry which is preliminary data.</text>
</comment>
<dbReference type="EMBL" id="JANX01000383">
    <property type="protein sequence ID" value="KGM32065.1"/>
    <property type="molecule type" value="Genomic_DNA"/>
</dbReference>
<protein>
    <submittedName>
        <fullName evidence="3">Uncharacterized protein</fullName>
    </submittedName>
</protein>
<feature type="region of interest" description="Disordered" evidence="2">
    <location>
        <begin position="1"/>
        <end position="21"/>
    </location>
</feature>
<evidence type="ECO:0000256" key="2">
    <source>
        <dbReference type="SAM" id="MobiDB-lite"/>
    </source>
</evidence>
<gene>
    <name evidence="3" type="ORF">P409_23600</name>
</gene>
<dbReference type="OrthoDB" id="9839230at2"/>
<feature type="coiled-coil region" evidence="1">
    <location>
        <begin position="88"/>
        <end position="115"/>
    </location>
</feature>
<reference evidence="3 4" key="1">
    <citation type="submission" date="2014-01" db="EMBL/GenBank/DDBJ databases">
        <title>Genome sequence determination for a cystic fibrosis isolate, Inquilinus limosus.</title>
        <authorList>
            <person name="Pino M."/>
            <person name="Di Conza J."/>
            <person name="Gutkind G."/>
        </authorList>
    </citation>
    <scope>NUCLEOTIDE SEQUENCE [LARGE SCALE GENOMIC DNA]</scope>
    <source>
        <strain evidence="3 4">MP06</strain>
    </source>
</reference>
<evidence type="ECO:0000313" key="4">
    <source>
        <dbReference type="Proteomes" id="UP000029995"/>
    </source>
</evidence>
<organism evidence="3 4">
    <name type="scientific">Inquilinus limosus MP06</name>
    <dbReference type="NCBI Taxonomy" id="1398085"/>
    <lineage>
        <taxon>Bacteria</taxon>
        <taxon>Pseudomonadati</taxon>
        <taxon>Pseudomonadota</taxon>
        <taxon>Alphaproteobacteria</taxon>
        <taxon>Rhodospirillales</taxon>
        <taxon>Rhodospirillaceae</taxon>
        <taxon>Inquilinus</taxon>
    </lineage>
</organism>